<evidence type="ECO:0000313" key="3">
    <source>
        <dbReference type="Proteomes" id="UP000031802"/>
    </source>
</evidence>
<dbReference type="InterPro" id="IPR011041">
    <property type="entry name" value="Quinoprot_gluc/sorb_DH_b-prop"/>
</dbReference>
<dbReference type="Proteomes" id="UP000031802">
    <property type="component" value="Unassembled WGS sequence"/>
</dbReference>
<organism evidence="2 3">
    <name type="scientific">Sphingobacterium deserti</name>
    <dbReference type="NCBI Taxonomy" id="1229276"/>
    <lineage>
        <taxon>Bacteria</taxon>
        <taxon>Pseudomonadati</taxon>
        <taxon>Bacteroidota</taxon>
        <taxon>Sphingobacteriia</taxon>
        <taxon>Sphingobacteriales</taxon>
        <taxon>Sphingobacteriaceae</taxon>
        <taxon>Sphingobacterium</taxon>
    </lineage>
</organism>
<feature type="domain" description="Glucose/Sorbosone dehydrogenase" evidence="1">
    <location>
        <begin position="353"/>
        <end position="430"/>
    </location>
</feature>
<reference evidence="2 3" key="2">
    <citation type="journal article" date="2015" name="PLoS ONE">
        <title>Whole-Genome Optical Mapping and Finished Genome Sequence of Sphingobacterium deserti sp. nov., a New Species Isolated from the Western Desert of China.</title>
        <authorList>
            <person name="Teng C."/>
            <person name="Zhou Z."/>
            <person name="Molnar I."/>
            <person name="Li X."/>
            <person name="Tang R."/>
            <person name="Chen M."/>
            <person name="Wang L."/>
            <person name="Su S."/>
            <person name="Zhang W."/>
            <person name="Lin M."/>
        </authorList>
    </citation>
    <scope>NUCLEOTIDE SEQUENCE [LARGE SCALE GENOMIC DNA]</scope>
    <source>
        <strain evidence="3">ACCC05744</strain>
    </source>
</reference>
<dbReference type="AlphaFoldDB" id="A0A0B8T4V1"/>
<reference evidence="3" key="1">
    <citation type="submission" date="2014-04" db="EMBL/GenBank/DDBJ databases">
        <title>Whole-Genome optical mapping and complete genome sequence of Sphingobacterium deserti sp. nov., a new spaces isolated from desert in the west of China.</title>
        <authorList>
            <person name="Teng C."/>
            <person name="Zhou Z."/>
            <person name="Li X."/>
            <person name="Chen M."/>
            <person name="Lin M."/>
            <person name="Wang L."/>
            <person name="Su S."/>
            <person name="Zhang C."/>
            <person name="Zhang W."/>
        </authorList>
    </citation>
    <scope>NUCLEOTIDE SEQUENCE [LARGE SCALE GENOMIC DNA]</scope>
    <source>
        <strain evidence="3">ACCC05744</strain>
    </source>
</reference>
<keyword evidence="3" id="KW-1185">Reference proteome</keyword>
<dbReference type="Pfam" id="PF07995">
    <property type="entry name" value="GSDH"/>
    <property type="match status" value="2"/>
</dbReference>
<dbReference type="eggNOG" id="COG2133">
    <property type="taxonomic scope" value="Bacteria"/>
</dbReference>
<feature type="domain" description="Glucose/Sorbosone dehydrogenase" evidence="1">
    <location>
        <begin position="22"/>
        <end position="293"/>
    </location>
</feature>
<comment type="caution">
    <text evidence="2">The sequence shown here is derived from an EMBL/GenBank/DDBJ whole genome shotgun (WGS) entry which is preliminary data.</text>
</comment>
<evidence type="ECO:0000259" key="1">
    <source>
        <dbReference type="Pfam" id="PF07995"/>
    </source>
</evidence>
<proteinExistence type="predicted"/>
<name>A0A0B8T4V1_9SPHI</name>
<dbReference type="PANTHER" id="PTHR19328">
    <property type="entry name" value="HEDGEHOG-INTERACTING PROTEIN"/>
    <property type="match status" value="1"/>
</dbReference>
<dbReference type="InterPro" id="IPR012938">
    <property type="entry name" value="Glc/Sorbosone_DH"/>
</dbReference>
<accession>A0A0B8T4V1</accession>
<dbReference type="EMBL" id="JJMU01000074">
    <property type="protein sequence ID" value="KGE12299.1"/>
    <property type="molecule type" value="Genomic_DNA"/>
</dbReference>
<dbReference type="Gene3D" id="2.120.10.30">
    <property type="entry name" value="TolB, C-terminal domain"/>
    <property type="match status" value="1"/>
</dbReference>
<dbReference type="STRING" id="1229276.DI53_3949"/>
<protein>
    <submittedName>
        <fullName evidence="2">Quinoprotein glucose dehydrogenase</fullName>
    </submittedName>
</protein>
<gene>
    <name evidence="2" type="ORF">DI53_3949</name>
</gene>
<evidence type="ECO:0000313" key="2">
    <source>
        <dbReference type="EMBL" id="KGE12299.1"/>
    </source>
</evidence>
<dbReference type="PANTHER" id="PTHR19328:SF13">
    <property type="entry name" value="HIPL1 PROTEIN"/>
    <property type="match status" value="1"/>
</dbReference>
<sequence>MFSKLCSAQQPSFKQTVIASNLQDPWSIAIDGEGCLWVTESKTYKILRINPENGTTELSADLSGSREFPRYDTLKMKDKPWPQGGLMGLALHPNFDTTDPYLFVAYVYKHLEGNRFLTRLSRFHFDKEKRTLDRETVLDNNIPGSNDHNGGRLATVSENGFHYLYYAVGDMGAGQYSNGGRRNNAQNTSSKEGKILRFLVDPDTSVVSAERWIPQDNPFYADVATAIYSIGHRNPQGLVAARSETYTLLFSCEHGPMSDDEVNIIEKGKNYGHPLIVGYADGNYNGLSAAVSDDQALPGIWGTTLPLIRNESSSADSLGDTYRNPLYSFAASKATYLKTRFKRVRASKDAEWASIAPSSLAFYHFDAIPNWKNSLFVTALKTGLVYRLKLSADGRHVLGDPEELFPNKVRYRDICFSQDGKKVYLITDRSAVTSGPTKENPKEVNLRGCILEFQLVE</sequence>
<dbReference type="SUPFAM" id="SSF50952">
    <property type="entry name" value="Soluble quinoprotein glucose dehydrogenase"/>
    <property type="match status" value="1"/>
</dbReference>
<dbReference type="InterPro" id="IPR011042">
    <property type="entry name" value="6-blade_b-propeller_TolB-like"/>
</dbReference>
<dbReference type="PATRIC" id="fig|1229276.3.peg.4095"/>